<feature type="binding site" evidence="1">
    <location>
        <position position="39"/>
    </location>
    <ligand>
        <name>[4Fe-4S] cluster</name>
        <dbReference type="ChEBI" id="CHEBI:49883"/>
    </ligand>
</feature>
<accession>A0ABV7CJP7</accession>
<dbReference type="Proteomes" id="UP001595453">
    <property type="component" value="Unassembled WGS sequence"/>
</dbReference>
<comment type="pathway">
    <text evidence="1">Cofactor biosynthesis; ubiquinone biosynthesis.</text>
</comment>
<dbReference type="RefSeq" id="WP_377123720.1">
    <property type="nucleotide sequence ID" value="NZ_JBHRSD010000015.1"/>
</dbReference>
<feature type="binding site" evidence="1">
    <location>
        <position position="179"/>
    </location>
    <ligand>
        <name>[4Fe-4S] cluster</name>
        <dbReference type="ChEBI" id="CHEBI:49883"/>
    </ligand>
</feature>
<feature type="binding site" evidence="1">
    <location>
        <position position="192"/>
    </location>
    <ligand>
        <name>[4Fe-4S] cluster</name>
        <dbReference type="ChEBI" id="CHEBI:49883"/>
    </ligand>
</feature>
<dbReference type="NCBIfam" id="NF011991">
    <property type="entry name" value="PRK15447.1"/>
    <property type="match status" value="1"/>
</dbReference>
<keyword evidence="3" id="KW-1185">Reference proteome</keyword>
<reference evidence="3" key="1">
    <citation type="journal article" date="2019" name="Int. J. Syst. Evol. Microbiol.">
        <title>The Global Catalogue of Microorganisms (GCM) 10K type strain sequencing project: providing services to taxonomists for standard genome sequencing and annotation.</title>
        <authorList>
            <consortium name="The Broad Institute Genomics Platform"/>
            <consortium name="The Broad Institute Genome Sequencing Center for Infectious Disease"/>
            <person name="Wu L."/>
            <person name="Ma J."/>
        </authorList>
    </citation>
    <scope>NUCLEOTIDE SEQUENCE [LARGE SCALE GENOMIC DNA]</scope>
    <source>
        <strain evidence="3">KCTC 42730</strain>
    </source>
</reference>
<comment type="similarity">
    <text evidence="1">Belongs to the peptidase U32 family. UbiV subfamily.</text>
</comment>
<keyword evidence="1" id="KW-0411">Iron-sulfur</keyword>
<protein>
    <recommendedName>
        <fullName evidence="1">Ubiquinone biosynthesis protein UbiV</fullName>
    </recommendedName>
</protein>
<comment type="subunit">
    <text evidence="1">Forms a heterodimer with UbiU.</text>
</comment>
<evidence type="ECO:0000313" key="3">
    <source>
        <dbReference type="Proteomes" id="UP001595453"/>
    </source>
</evidence>
<dbReference type="InterPro" id="IPR051454">
    <property type="entry name" value="RNA/ubiquinone_mod_enzymes"/>
</dbReference>
<organism evidence="2 3">
    <name type="scientific">Pseudoalteromonas fenneropenaei</name>
    <dbReference type="NCBI Taxonomy" id="1737459"/>
    <lineage>
        <taxon>Bacteria</taxon>
        <taxon>Pseudomonadati</taxon>
        <taxon>Pseudomonadota</taxon>
        <taxon>Gammaproteobacteria</taxon>
        <taxon>Alteromonadales</taxon>
        <taxon>Pseudoalteromonadaceae</taxon>
        <taxon>Pseudoalteromonas</taxon>
    </lineage>
</organism>
<dbReference type="PANTHER" id="PTHR30217">
    <property type="entry name" value="PEPTIDASE U32 FAMILY"/>
    <property type="match status" value="1"/>
</dbReference>
<dbReference type="EMBL" id="JBHRSD010000015">
    <property type="protein sequence ID" value="MFC3032824.1"/>
    <property type="molecule type" value="Genomic_DNA"/>
</dbReference>
<comment type="cofactor">
    <cofactor evidence="1">
        <name>[4Fe-4S] cluster</name>
        <dbReference type="ChEBI" id="CHEBI:49883"/>
    </cofactor>
</comment>
<dbReference type="InterPro" id="IPR043693">
    <property type="entry name" value="UbiV"/>
</dbReference>
<dbReference type="Pfam" id="PF01136">
    <property type="entry name" value="Peptidase_U32"/>
    <property type="match status" value="1"/>
</dbReference>
<name>A0ABV7CJP7_9GAMM</name>
<feature type="binding site" evidence="1">
    <location>
        <position position="196"/>
    </location>
    <ligand>
        <name>[4Fe-4S] cluster</name>
        <dbReference type="ChEBI" id="CHEBI:49883"/>
    </ligand>
</feature>
<keyword evidence="1" id="KW-0408">Iron</keyword>
<comment type="function">
    <text evidence="1">Required for O(2)-independent ubiquinone (coenzyme Q) biosynthesis. Together with UbiU, is essential for the C6-hydroxylation reaction in the oxygen-independent ubiquinone biosynthesis pathway.</text>
</comment>
<gene>
    <name evidence="1" type="primary">ubiV</name>
    <name evidence="2" type="ORF">ACFOEE_09865</name>
</gene>
<comment type="caution">
    <text evidence="2">The sequence shown here is derived from an EMBL/GenBank/DDBJ whole genome shotgun (WGS) entry which is preliminary data.</text>
</comment>
<evidence type="ECO:0000256" key="1">
    <source>
        <dbReference type="HAMAP-Rule" id="MF_02233"/>
    </source>
</evidence>
<dbReference type="HAMAP" id="MF_02233">
    <property type="entry name" value="UbiV"/>
    <property type="match status" value="1"/>
</dbReference>
<keyword evidence="1" id="KW-0004">4Fe-4S</keyword>
<evidence type="ECO:0000313" key="2">
    <source>
        <dbReference type="EMBL" id="MFC3032824.1"/>
    </source>
</evidence>
<sequence>MNVAIGPMLFLWQKSQLDTFYHDVANSNADIVYLGETVCAKRRLSRIEDYLAWSHQLIEAGKQVVLSTLTLVESPLQIRELKRLCDNQSLLFEANDIAAVHILSERKRPFVIGPAVNVYNGYALAKLAQLGAIRWVMPVELSRDWLAAIKQEYQAVCDLPMEFEVFSYGYLPLAVSARCFTARHYDVAKDSCELVCQQHPEGLKANSQDGTELFTLNGIQTMSGQIYNLCQDINTLSEVASIARISAHQSQDLQWITAFMDDKNSIRPEGHVNGFWHRIAGMHVAS</sequence>
<dbReference type="InterPro" id="IPR001539">
    <property type="entry name" value="Peptidase_U32"/>
</dbReference>
<dbReference type="PANTHER" id="PTHR30217:SF11">
    <property type="entry name" value="UBIQUINONE BIOSYNTHESIS PROTEIN UBIV"/>
    <property type="match status" value="1"/>
</dbReference>
<keyword evidence="1" id="KW-0831">Ubiquinone biosynthesis</keyword>
<keyword evidence="1" id="KW-0479">Metal-binding</keyword>
<proteinExistence type="inferred from homology"/>